<organism evidence="8 9">
    <name type="scientific">Anisodus acutangulus</name>
    <dbReference type="NCBI Taxonomy" id="402998"/>
    <lineage>
        <taxon>Eukaryota</taxon>
        <taxon>Viridiplantae</taxon>
        <taxon>Streptophyta</taxon>
        <taxon>Embryophyta</taxon>
        <taxon>Tracheophyta</taxon>
        <taxon>Spermatophyta</taxon>
        <taxon>Magnoliopsida</taxon>
        <taxon>eudicotyledons</taxon>
        <taxon>Gunneridae</taxon>
        <taxon>Pentapetalae</taxon>
        <taxon>asterids</taxon>
        <taxon>lamiids</taxon>
        <taxon>Solanales</taxon>
        <taxon>Solanaceae</taxon>
        <taxon>Solanoideae</taxon>
        <taxon>Hyoscyameae</taxon>
        <taxon>Anisodus</taxon>
    </lineage>
</organism>
<dbReference type="SUPFAM" id="SSF47459">
    <property type="entry name" value="HLH, helix-loop-helix DNA-binding domain"/>
    <property type="match status" value="1"/>
</dbReference>
<dbReference type="GO" id="GO:0090575">
    <property type="term" value="C:RNA polymerase II transcription regulator complex"/>
    <property type="evidence" value="ECO:0007669"/>
    <property type="project" value="TreeGrafter"/>
</dbReference>
<keyword evidence="5" id="KW-0175">Coiled coil</keyword>
<evidence type="ECO:0000256" key="6">
    <source>
        <dbReference type="SAM" id="MobiDB-lite"/>
    </source>
</evidence>
<proteinExistence type="predicted"/>
<sequence>MDPLWEIFNFTKIQDIDQEIQIPSSPGQLPHQDLIRRTFSIHTSVLAEAIVDSSAPIDFAHSNISSLERNGTNKKKRSRRLSSGPNRSDEVQMMDQNKLIKRIAHRDIEKRRRQEMSSLYASLRSHLPLQYIKGKRSVSDHMEQALNYIQHLKNNIKELETRRDKLEILAHSSNEVNENIGQKYNLVEYVKVNKCEDGVEILIKNKFGKEGLQLSRVLEELMKRKLSVVTCVSTKVDETFLHKIHVEVTDVSCMDVSALEQKLAEIMLNLF</sequence>
<evidence type="ECO:0000256" key="5">
    <source>
        <dbReference type="SAM" id="Coils"/>
    </source>
</evidence>
<gene>
    <name evidence="8" type="ORF">K7X08_030188</name>
</gene>
<dbReference type="AlphaFoldDB" id="A0A9Q1LPB5"/>
<dbReference type="InterPro" id="IPR011598">
    <property type="entry name" value="bHLH_dom"/>
</dbReference>
<keyword evidence="4" id="KW-0539">Nucleus</keyword>
<keyword evidence="9" id="KW-1185">Reference proteome</keyword>
<name>A0A9Q1LPB5_9SOLA</name>
<dbReference type="Proteomes" id="UP001152561">
    <property type="component" value="Unassembled WGS sequence"/>
</dbReference>
<feature type="domain" description="BHLH" evidence="7">
    <location>
        <begin position="100"/>
        <end position="152"/>
    </location>
</feature>
<keyword evidence="2" id="KW-0805">Transcription regulation</keyword>
<comment type="subcellular location">
    <subcellularLocation>
        <location evidence="1">Nucleus</location>
    </subcellularLocation>
</comment>
<evidence type="ECO:0000259" key="7">
    <source>
        <dbReference type="PROSITE" id="PS50888"/>
    </source>
</evidence>
<dbReference type="EMBL" id="JAJAGQ010000016">
    <property type="protein sequence ID" value="KAJ8540269.1"/>
    <property type="molecule type" value="Genomic_DNA"/>
</dbReference>
<dbReference type="SMART" id="SM00353">
    <property type="entry name" value="HLH"/>
    <property type="match status" value="1"/>
</dbReference>
<accession>A0A9Q1LPB5</accession>
<evidence type="ECO:0000256" key="2">
    <source>
        <dbReference type="ARBA" id="ARBA00023015"/>
    </source>
</evidence>
<dbReference type="PANTHER" id="PTHR13935">
    <property type="entry name" value="ACHAETE-SCUTE TRANSCRIPTION FACTOR-RELATED"/>
    <property type="match status" value="1"/>
</dbReference>
<dbReference type="InterPro" id="IPR036638">
    <property type="entry name" value="HLH_DNA-bd_sf"/>
</dbReference>
<comment type="caution">
    <text evidence="8">The sequence shown here is derived from an EMBL/GenBank/DDBJ whole genome shotgun (WGS) entry which is preliminary data.</text>
</comment>
<evidence type="ECO:0000313" key="8">
    <source>
        <dbReference type="EMBL" id="KAJ8540269.1"/>
    </source>
</evidence>
<dbReference type="GO" id="GO:0000981">
    <property type="term" value="F:DNA-binding transcription factor activity, RNA polymerase II-specific"/>
    <property type="evidence" value="ECO:0007669"/>
    <property type="project" value="TreeGrafter"/>
</dbReference>
<evidence type="ECO:0000256" key="3">
    <source>
        <dbReference type="ARBA" id="ARBA00023163"/>
    </source>
</evidence>
<reference evidence="9" key="1">
    <citation type="journal article" date="2023" name="Proc. Natl. Acad. Sci. U.S.A.">
        <title>Genomic and structural basis for evolution of tropane alkaloid biosynthesis.</title>
        <authorList>
            <person name="Wanga Y.-J."/>
            <person name="Taina T."/>
            <person name="Yua J.-Y."/>
            <person name="Lia J."/>
            <person name="Xua B."/>
            <person name="Chenc J."/>
            <person name="D'Auriad J.C."/>
            <person name="Huanga J.-P."/>
            <person name="Huanga S.-X."/>
        </authorList>
    </citation>
    <scope>NUCLEOTIDE SEQUENCE [LARGE SCALE GENOMIC DNA]</scope>
    <source>
        <strain evidence="9">cv. KIB-2019</strain>
    </source>
</reference>
<dbReference type="PANTHER" id="PTHR13935:SF124">
    <property type="entry name" value="TRANSCRIPTION FACTOR BHLH118-LIKE"/>
    <property type="match status" value="1"/>
</dbReference>
<evidence type="ECO:0000256" key="4">
    <source>
        <dbReference type="ARBA" id="ARBA00023242"/>
    </source>
</evidence>
<dbReference type="InterPro" id="IPR015660">
    <property type="entry name" value="MASH1/Ascl1a-like"/>
</dbReference>
<evidence type="ECO:0000313" key="9">
    <source>
        <dbReference type="Proteomes" id="UP001152561"/>
    </source>
</evidence>
<dbReference type="Gene3D" id="4.10.280.10">
    <property type="entry name" value="Helix-loop-helix DNA-binding domain"/>
    <property type="match status" value="1"/>
</dbReference>
<evidence type="ECO:0000256" key="1">
    <source>
        <dbReference type="ARBA" id="ARBA00004123"/>
    </source>
</evidence>
<dbReference type="PROSITE" id="PS50888">
    <property type="entry name" value="BHLH"/>
    <property type="match status" value="1"/>
</dbReference>
<dbReference type="GO" id="GO:0000977">
    <property type="term" value="F:RNA polymerase II transcription regulatory region sequence-specific DNA binding"/>
    <property type="evidence" value="ECO:0007669"/>
    <property type="project" value="TreeGrafter"/>
</dbReference>
<dbReference type="OrthoDB" id="1935281at2759"/>
<feature type="coiled-coil region" evidence="5">
    <location>
        <begin position="142"/>
        <end position="176"/>
    </location>
</feature>
<keyword evidence="3" id="KW-0804">Transcription</keyword>
<dbReference type="Pfam" id="PF00010">
    <property type="entry name" value="HLH"/>
    <property type="match status" value="1"/>
</dbReference>
<dbReference type="CDD" id="cd18914">
    <property type="entry name" value="bHLH_AtORG2_like"/>
    <property type="match status" value="1"/>
</dbReference>
<protein>
    <recommendedName>
        <fullName evidence="7">BHLH domain-containing protein</fullName>
    </recommendedName>
</protein>
<dbReference type="GO" id="GO:0046983">
    <property type="term" value="F:protein dimerization activity"/>
    <property type="evidence" value="ECO:0007669"/>
    <property type="project" value="InterPro"/>
</dbReference>
<feature type="region of interest" description="Disordered" evidence="6">
    <location>
        <begin position="68"/>
        <end position="92"/>
    </location>
</feature>